<protein>
    <submittedName>
        <fullName evidence="5">Fructose-1,6-bisphosphatase</fullName>
    </submittedName>
</protein>
<dbReference type="STRING" id="1123357.SAMN02745244_00806"/>
<comment type="cofactor">
    <cofactor evidence="4">
        <name>Mg(2+)</name>
        <dbReference type="ChEBI" id="CHEBI:18420"/>
    </cofactor>
</comment>
<feature type="binding site" evidence="4">
    <location>
        <position position="66"/>
    </location>
    <ligand>
        <name>Mg(2+)</name>
        <dbReference type="ChEBI" id="CHEBI:18420"/>
        <label>1</label>
        <note>catalytic</note>
    </ligand>
</feature>
<dbReference type="PROSITE" id="PS00629">
    <property type="entry name" value="IMP_1"/>
    <property type="match status" value="1"/>
</dbReference>
<dbReference type="GO" id="GO:0006020">
    <property type="term" value="P:inositol metabolic process"/>
    <property type="evidence" value="ECO:0007669"/>
    <property type="project" value="TreeGrafter"/>
</dbReference>
<feature type="binding site" evidence="4">
    <location>
        <position position="91"/>
    </location>
    <ligand>
        <name>Mg(2+)</name>
        <dbReference type="ChEBI" id="CHEBI:18420"/>
        <label>1</label>
        <note>catalytic</note>
    </ligand>
</feature>
<dbReference type="EMBL" id="FQZG01000011">
    <property type="protein sequence ID" value="SHI66872.1"/>
    <property type="molecule type" value="Genomic_DNA"/>
</dbReference>
<dbReference type="OrthoDB" id="9772456at2"/>
<gene>
    <name evidence="5" type="ORF">SAMN02745244_00806</name>
</gene>
<keyword evidence="6" id="KW-1185">Reference proteome</keyword>
<dbReference type="GO" id="GO:0046872">
    <property type="term" value="F:metal ion binding"/>
    <property type="evidence" value="ECO:0007669"/>
    <property type="project" value="UniProtKB-KW"/>
</dbReference>
<reference evidence="5 6" key="1">
    <citation type="submission" date="2016-11" db="EMBL/GenBank/DDBJ databases">
        <authorList>
            <person name="Jaros S."/>
            <person name="Januszkiewicz K."/>
            <person name="Wedrychowicz H."/>
        </authorList>
    </citation>
    <scope>NUCLEOTIDE SEQUENCE [LARGE SCALE GENOMIC DNA]</scope>
    <source>
        <strain evidence="5 6">DSM 12906</strain>
    </source>
</reference>
<feature type="binding site" evidence="4">
    <location>
        <position position="89"/>
    </location>
    <ligand>
        <name>Mg(2+)</name>
        <dbReference type="ChEBI" id="CHEBI:18420"/>
        <label>1</label>
        <note>catalytic</note>
    </ligand>
</feature>
<evidence type="ECO:0000256" key="4">
    <source>
        <dbReference type="PIRSR" id="PIRSR600760-2"/>
    </source>
</evidence>
<dbReference type="PRINTS" id="PR00377">
    <property type="entry name" value="IMPHPHTASES"/>
</dbReference>
<dbReference type="InterPro" id="IPR000760">
    <property type="entry name" value="Inositol_monophosphatase-like"/>
</dbReference>
<organism evidence="5 6">
    <name type="scientific">Tessaracoccus bendigoensis DSM 12906</name>
    <dbReference type="NCBI Taxonomy" id="1123357"/>
    <lineage>
        <taxon>Bacteria</taxon>
        <taxon>Bacillati</taxon>
        <taxon>Actinomycetota</taxon>
        <taxon>Actinomycetes</taxon>
        <taxon>Propionibacteriales</taxon>
        <taxon>Propionibacteriaceae</taxon>
        <taxon>Tessaracoccus</taxon>
    </lineage>
</organism>
<dbReference type="RefSeq" id="WP_073186270.1">
    <property type="nucleotide sequence ID" value="NZ_FQZG01000011.1"/>
</dbReference>
<feature type="binding site" evidence="4">
    <location>
        <position position="92"/>
    </location>
    <ligand>
        <name>Mg(2+)</name>
        <dbReference type="ChEBI" id="CHEBI:18420"/>
        <label>1</label>
        <note>catalytic</note>
    </ligand>
</feature>
<dbReference type="Proteomes" id="UP000184512">
    <property type="component" value="Unassembled WGS sequence"/>
</dbReference>
<evidence type="ECO:0000256" key="2">
    <source>
        <dbReference type="ARBA" id="ARBA00022801"/>
    </source>
</evidence>
<name>A0A1M6D0Q9_9ACTN</name>
<dbReference type="AlphaFoldDB" id="A0A1M6D0Q9"/>
<dbReference type="GO" id="GO:0007165">
    <property type="term" value="P:signal transduction"/>
    <property type="evidence" value="ECO:0007669"/>
    <property type="project" value="TreeGrafter"/>
</dbReference>
<evidence type="ECO:0000313" key="5">
    <source>
        <dbReference type="EMBL" id="SHI66872.1"/>
    </source>
</evidence>
<keyword evidence="1 4" id="KW-0479">Metal-binding</keyword>
<dbReference type="PANTHER" id="PTHR20854">
    <property type="entry name" value="INOSITOL MONOPHOSPHATASE"/>
    <property type="match status" value="1"/>
</dbReference>
<dbReference type="PANTHER" id="PTHR20854:SF4">
    <property type="entry name" value="INOSITOL-1-MONOPHOSPHATASE-RELATED"/>
    <property type="match status" value="1"/>
</dbReference>
<dbReference type="InterPro" id="IPR020583">
    <property type="entry name" value="Inositol_monoP_metal-BS"/>
</dbReference>
<keyword evidence="3 4" id="KW-0460">Magnesium</keyword>
<sequence length="257" mass="28069">MDTDDILALLRQTAAEVITPRFHRLRDGEVEEKRPGDLVTVADLEAEAHLTRALKGAFPGAVVIGEEAVFADPGLLKGIGNADHAFLIDPIDGTRNFVRGKDEHGVMLAEVRAGVTTRGWIWQPMTGRGYVAERGAGARMNGEPIVRVRHQRPPLGATAHHRLLGFDADGRLSPVVRSHFCCAFDYPALLDGDIDFMFYRTTYPWDHLAGSLMVTENGGVSRTLDGLAYTVQSNSSGLLVAGDTLSWMTAQHLWPVD</sequence>
<accession>A0A1M6D0Q9</accession>
<feature type="binding site" evidence="4">
    <location>
        <position position="206"/>
    </location>
    <ligand>
        <name>Mg(2+)</name>
        <dbReference type="ChEBI" id="CHEBI:18420"/>
        <label>1</label>
        <note>catalytic</note>
    </ligand>
</feature>
<keyword evidence="2" id="KW-0378">Hydrolase</keyword>
<evidence type="ECO:0000313" key="6">
    <source>
        <dbReference type="Proteomes" id="UP000184512"/>
    </source>
</evidence>
<proteinExistence type="predicted"/>
<evidence type="ECO:0000256" key="1">
    <source>
        <dbReference type="ARBA" id="ARBA00022723"/>
    </source>
</evidence>
<evidence type="ECO:0000256" key="3">
    <source>
        <dbReference type="ARBA" id="ARBA00022842"/>
    </source>
</evidence>
<dbReference type="Gene3D" id="3.40.190.80">
    <property type="match status" value="1"/>
</dbReference>
<dbReference type="GO" id="GO:0008934">
    <property type="term" value="F:inositol monophosphate 1-phosphatase activity"/>
    <property type="evidence" value="ECO:0007669"/>
    <property type="project" value="TreeGrafter"/>
</dbReference>
<dbReference type="SUPFAM" id="SSF56655">
    <property type="entry name" value="Carbohydrate phosphatase"/>
    <property type="match status" value="1"/>
</dbReference>
<dbReference type="Gene3D" id="3.30.540.10">
    <property type="entry name" value="Fructose-1,6-Bisphosphatase, subunit A, domain 1"/>
    <property type="match status" value="1"/>
</dbReference>
<dbReference type="Pfam" id="PF00459">
    <property type="entry name" value="Inositol_P"/>
    <property type="match status" value="1"/>
</dbReference>